<dbReference type="Proteomes" id="UP000481947">
    <property type="component" value="Unassembled WGS sequence"/>
</dbReference>
<dbReference type="PANTHER" id="PTHR34825:SF1">
    <property type="entry name" value="AAA-ATPASE-LIKE DOMAIN-CONTAINING PROTEIN"/>
    <property type="match status" value="1"/>
</dbReference>
<keyword evidence="2" id="KW-0547">Nucleotide-binding</keyword>
<organism evidence="2 3">
    <name type="scientific">Malikia spinosa</name>
    <dbReference type="NCBI Taxonomy" id="86180"/>
    <lineage>
        <taxon>Bacteria</taxon>
        <taxon>Pseudomonadati</taxon>
        <taxon>Pseudomonadota</taxon>
        <taxon>Betaproteobacteria</taxon>
        <taxon>Burkholderiales</taxon>
        <taxon>Comamonadaceae</taxon>
        <taxon>Malikia</taxon>
    </lineage>
</organism>
<sequence>MRKKLPIGIQTFAKIREEGCYYVDKTPQILQLIDEGSHYFLSRPRRFGKSLLIDTIAELFEGNQALFEGLYAEPRWDWSQQFAVIRISFGKGVLHSRAELDEKIRELLAAESRRHGLGYGSASISGEFTELIRSLHEHSGQRVVVLVDEYDKPILDNITEPDIAREMRDGLRNLYSVIKDEDAHIRFALLTGVSKFSKVSLFSGLNNLRDITVSTEYSALCGYTDQDVDRVFAPELPGLDRDEIRRWYNGYNWTGTSVYNPFDLLLLFQEREFRPYWFETGTPTFLVDLLTQRGTFTPELGQWLTMDSLLSTFDVDEMSSEALLFQSGYLTIGSQFKMGARTEYTLKYPNLEVESSLNSALLQRLTGRSSEPARQAGQLYRLLQANDFAGLQAMFTAFFASVPNDWYRRNEIAHYEGYYASVFYSHFAALGLDIRLEDVTHKGRIDMAVLFNGQVYLLEFKVVEDAPQGRALQQIRDRGYADKYRARGEPIHLIGVEFSRKQRSVVGFEVETLG</sequence>
<dbReference type="Pfam" id="PF09820">
    <property type="entry name" value="AAA-ATPase_like"/>
    <property type="match status" value="1"/>
</dbReference>
<keyword evidence="2" id="KW-0067">ATP-binding</keyword>
<dbReference type="RefSeq" id="WP_161125711.1">
    <property type="nucleotide sequence ID" value="NZ_VYSB01000014.1"/>
</dbReference>
<name>A0A7C9MWH4_9BURK</name>
<dbReference type="Gene3D" id="3.40.50.300">
    <property type="entry name" value="P-loop containing nucleotide triphosphate hydrolases"/>
    <property type="match status" value="1"/>
</dbReference>
<reference evidence="2 3" key="1">
    <citation type="submission" date="2019-09" db="EMBL/GenBank/DDBJ databases">
        <title>Identification of Malikia spinosa a prominent benzene-, toluene-, and ethylbenzene-degrading bacterium: enrichment, isolation and whole genome sequencing.</title>
        <authorList>
            <person name="Tancsics A."/>
            <person name="Revesz F."/>
            <person name="Kriszt B."/>
        </authorList>
    </citation>
    <scope>NUCLEOTIDE SEQUENCE [LARGE SCALE GENOMIC DNA]</scope>
    <source>
        <strain evidence="2 3">AB6</strain>
    </source>
</reference>
<dbReference type="SUPFAM" id="SSF52540">
    <property type="entry name" value="P-loop containing nucleoside triphosphate hydrolases"/>
    <property type="match status" value="1"/>
</dbReference>
<comment type="caution">
    <text evidence="2">The sequence shown here is derived from an EMBL/GenBank/DDBJ whole genome shotgun (WGS) entry which is preliminary data.</text>
</comment>
<evidence type="ECO:0000259" key="1">
    <source>
        <dbReference type="Pfam" id="PF09820"/>
    </source>
</evidence>
<protein>
    <submittedName>
        <fullName evidence="2">ATP-binding protein</fullName>
    </submittedName>
</protein>
<dbReference type="GO" id="GO:0005524">
    <property type="term" value="F:ATP binding"/>
    <property type="evidence" value="ECO:0007669"/>
    <property type="project" value="UniProtKB-KW"/>
</dbReference>
<dbReference type="Pfam" id="PF08011">
    <property type="entry name" value="PDDEXK_9"/>
    <property type="match status" value="1"/>
</dbReference>
<accession>A0A7C9MWH4</accession>
<proteinExistence type="predicted"/>
<gene>
    <name evidence="2" type="ORF">F5985_12950</name>
</gene>
<dbReference type="PANTHER" id="PTHR34825">
    <property type="entry name" value="CONSERVED PROTEIN, WITH A WEAK D-GALACTARATE DEHYDRATASE/ALTRONATE HYDROLASE DOMAIN"/>
    <property type="match status" value="1"/>
</dbReference>
<dbReference type="InterPro" id="IPR012547">
    <property type="entry name" value="PDDEXK_9"/>
</dbReference>
<dbReference type="EMBL" id="VYSB01000014">
    <property type="protein sequence ID" value="MYZ53016.1"/>
    <property type="molecule type" value="Genomic_DNA"/>
</dbReference>
<evidence type="ECO:0000313" key="3">
    <source>
        <dbReference type="Proteomes" id="UP000481947"/>
    </source>
</evidence>
<dbReference type="AlphaFoldDB" id="A0A7C9MWH4"/>
<dbReference type="InterPro" id="IPR018631">
    <property type="entry name" value="AAA-ATPase-like_dom"/>
</dbReference>
<evidence type="ECO:0000313" key="2">
    <source>
        <dbReference type="EMBL" id="MYZ53016.1"/>
    </source>
</evidence>
<dbReference type="InterPro" id="IPR027417">
    <property type="entry name" value="P-loop_NTPase"/>
</dbReference>
<feature type="domain" description="AAA-ATPase-like" evidence="1">
    <location>
        <begin position="6"/>
        <end position="202"/>
    </location>
</feature>